<dbReference type="KEGG" id="tro:trd_0014"/>
<dbReference type="GO" id="GO:0000049">
    <property type="term" value="F:tRNA binding"/>
    <property type="evidence" value="ECO:0007669"/>
    <property type="project" value="UniProtKB-UniRule"/>
</dbReference>
<keyword evidence="5 7" id="KW-0819">tRNA processing</keyword>
<dbReference type="InterPro" id="IPR029028">
    <property type="entry name" value="Alpha/beta_knot_MTases"/>
</dbReference>
<evidence type="ECO:0000313" key="9">
    <source>
        <dbReference type="EMBL" id="ACM04494.1"/>
    </source>
</evidence>
<evidence type="ECO:0000256" key="1">
    <source>
        <dbReference type="ARBA" id="ARBA00022555"/>
    </source>
</evidence>
<dbReference type="HAMAP" id="MF_02060">
    <property type="entry name" value="tRNA_methyltr_TrmH"/>
    <property type="match status" value="1"/>
</dbReference>
<feature type="binding site" evidence="7">
    <location>
        <position position="155"/>
    </location>
    <ligand>
        <name>S-adenosyl-L-methionine</name>
        <dbReference type="ChEBI" id="CHEBI:59789"/>
    </ligand>
</feature>
<gene>
    <name evidence="7" type="primary">trmH</name>
    <name evidence="9" type="ordered locus">trd_0014</name>
</gene>
<keyword evidence="4 7" id="KW-0949">S-adenosyl-L-methionine</keyword>
<dbReference type="AlphaFoldDB" id="B9L1B3"/>
<keyword evidence="6 7" id="KW-0694">RNA-binding</keyword>
<evidence type="ECO:0000256" key="4">
    <source>
        <dbReference type="ARBA" id="ARBA00022691"/>
    </source>
</evidence>
<comment type="caution">
    <text evidence="7">Lacks conserved residue(s) required for the propagation of feature annotation.</text>
</comment>
<dbReference type="SUPFAM" id="SSF75217">
    <property type="entry name" value="alpha/beta knot"/>
    <property type="match status" value="1"/>
</dbReference>
<evidence type="ECO:0000313" key="10">
    <source>
        <dbReference type="Proteomes" id="UP000000447"/>
    </source>
</evidence>
<dbReference type="InterPro" id="IPR001537">
    <property type="entry name" value="SpoU_MeTrfase"/>
</dbReference>
<dbReference type="Proteomes" id="UP000000447">
    <property type="component" value="Chromosome"/>
</dbReference>
<dbReference type="OrthoDB" id="9794400at2"/>
<dbReference type="CDD" id="cd18092">
    <property type="entry name" value="SpoU-like_TrmH"/>
    <property type="match status" value="1"/>
</dbReference>
<dbReference type="InterPro" id="IPR029026">
    <property type="entry name" value="tRNA_m1G_MTases_N"/>
</dbReference>
<dbReference type="GO" id="GO:0141100">
    <property type="term" value="F:tRNA (guanine(18)-2'-O)-methyltransferase activity"/>
    <property type="evidence" value="ECO:0007669"/>
    <property type="project" value="UniProtKB-UniRule"/>
</dbReference>
<accession>B9L1B3</accession>
<organism evidence="9 10">
    <name type="scientific">Thermomicrobium roseum (strain ATCC 27502 / DSM 5159 / P-2)</name>
    <dbReference type="NCBI Taxonomy" id="309801"/>
    <lineage>
        <taxon>Bacteria</taxon>
        <taxon>Pseudomonadati</taxon>
        <taxon>Thermomicrobiota</taxon>
        <taxon>Thermomicrobia</taxon>
        <taxon>Thermomicrobiales</taxon>
        <taxon>Thermomicrobiaceae</taxon>
        <taxon>Thermomicrobium</taxon>
    </lineage>
</organism>
<name>B9L1B3_THERP</name>
<sequence>MGRPITERRLARMREVLARRQPDLTVVLENVHDPHNVSAVLRSCDAVGLLRVHLVYTLEEFPELSENVSGSALKWLELVFHPSIEACYRTLRSQGFTIYTTYLGDPARSVDLYDLDLTKPVALVFGNEQRGVSDEAVAGADGNFVIPMMGMVRSLNISVACAVSLYEALRQRRLAGHYARPKLSPIELEERLQRWLEREGRALPIELRTSDPSAASE</sequence>
<protein>
    <recommendedName>
        <fullName evidence="7">tRNA (guanosine(18)-2'-O)-methyltransferase</fullName>
        <ecNumber evidence="7">2.1.1.34</ecNumber>
    </recommendedName>
    <alternativeName>
        <fullName evidence="7">tRNA [Gm18] methyltransferase</fullName>
    </alternativeName>
</protein>
<evidence type="ECO:0000256" key="2">
    <source>
        <dbReference type="ARBA" id="ARBA00022603"/>
    </source>
</evidence>
<feature type="domain" description="tRNA/rRNA methyltransferase SpoU type" evidence="8">
    <location>
        <begin position="24"/>
        <end position="166"/>
    </location>
</feature>
<evidence type="ECO:0000256" key="3">
    <source>
        <dbReference type="ARBA" id="ARBA00022679"/>
    </source>
</evidence>
<evidence type="ECO:0000256" key="6">
    <source>
        <dbReference type="ARBA" id="ARBA00022884"/>
    </source>
</evidence>
<evidence type="ECO:0000256" key="7">
    <source>
        <dbReference type="HAMAP-Rule" id="MF_02060"/>
    </source>
</evidence>
<feature type="binding site" evidence="7">
    <location>
        <position position="146"/>
    </location>
    <ligand>
        <name>S-adenosyl-L-methionine</name>
        <dbReference type="ChEBI" id="CHEBI:59789"/>
    </ligand>
</feature>
<dbReference type="PANTHER" id="PTHR43453:SF1">
    <property type="entry name" value="TRNA_RRNA METHYLTRANSFERASE SPOU TYPE DOMAIN-CONTAINING PROTEIN"/>
    <property type="match status" value="1"/>
</dbReference>
<dbReference type="InterPro" id="IPR033671">
    <property type="entry name" value="TrmH"/>
</dbReference>
<dbReference type="PANTHER" id="PTHR43453">
    <property type="entry name" value="RRNA METHYLASE-LIKE"/>
    <property type="match status" value="1"/>
</dbReference>
<keyword evidence="1 7" id="KW-0820">tRNA-binding</keyword>
<comment type="function">
    <text evidence="7">Catalyzes the 2'-O methylation of guanosine at position 18 in tRNA.</text>
</comment>
<dbReference type="EMBL" id="CP001275">
    <property type="protein sequence ID" value="ACM04494.1"/>
    <property type="molecule type" value="Genomic_DNA"/>
</dbReference>
<keyword evidence="2 7" id="KW-0489">Methyltransferase</keyword>
<feature type="binding site" evidence="7">
    <location>
        <position position="101"/>
    </location>
    <ligand>
        <name>S-adenosyl-L-methionine</name>
        <dbReference type="ChEBI" id="CHEBI:59789"/>
    </ligand>
</feature>
<dbReference type="Gene3D" id="3.40.1280.10">
    <property type="match status" value="1"/>
</dbReference>
<proteinExistence type="inferred from homology"/>
<dbReference type="HOGENOM" id="CLU_021322_4_2_0"/>
<dbReference type="RefSeq" id="WP_012641429.1">
    <property type="nucleotide sequence ID" value="NC_011959.1"/>
</dbReference>
<dbReference type="eggNOG" id="COG0566">
    <property type="taxonomic scope" value="Bacteria"/>
</dbReference>
<reference evidence="9 10" key="1">
    <citation type="journal article" date="2009" name="PLoS ONE">
        <title>Complete genome sequence of the aerobic CO-oxidizing thermophile Thermomicrobium roseum.</title>
        <authorList>
            <person name="Wu D."/>
            <person name="Raymond J."/>
            <person name="Wu M."/>
            <person name="Chatterji S."/>
            <person name="Ren Q."/>
            <person name="Graham J.E."/>
            <person name="Bryant D.A."/>
            <person name="Robb F."/>
            <person name="Colman A."/>
            <person name="Tallon L.J."/>
            <person name="Badger J.H."/>
            <person name="Madupu R."/>
            <person name="Ward N.L."/>
            <person name="Eisen J.A."/>
        </authorList>
    </citation>
    <scope>NUCLEOTIDE SEQUENCE [LARGE SCALE GENOMIC DNA]</scope>
    <source>
        <strain evidence="10">ATCC 27502 / DSM 5159 / P-2</strain>
    </source>
</reference>
<dbReference type="Pfam" id="PF00588">
    <property type="entry name" value="SpoU_methylase"/>
    <property type="match status" value="1"/>
</dbReference>
<comment type="similarity">
    <text evidence="7">Belongs to the class IV-like SAM-binding methyltransferase superfamily. RNA methyltransferase TrmH family.</text>
</comment>
<comment type="catalytic activity">
    <reaction evidence="7">
        <text>guanosine(18) in tRNA + S-adenosyl-L-methionine = 2'-O-methylguanosine(18) in tRNA + S-adenosyl-L-homocysteine + H(+)</text>
        <dbReference type="Rhea" id="RHEA:20077"/>
        <dbReference type="Rhea" id="RHEA-COMP:10190"/>
        <dbReference type="Rhea" id="RHEA-COMP:10192"/>
        <dbReference type="ChEBI" id="CHEBI:15378"/>
        <dbReference type="ChEBI" id="CHEBI:57856"/>
        <dbReference type="ChEBI" id="CHEBI:59789"/>
        <dbReference type="ChEBI" id="CHEBI:74269"/>
        <dbReference type="ChEBI" id="CHEBI:74445"/>
        <dbReference type="EC" id="2.1.1.34"/>
    </reaction>
</comment>
<dbReference type="EC" id="2.1.1.34" evidence="7"/>
<dbReference type="STRING" id="309801.trd_0014"/>
<keyword evidence="10" id="KW-1185">Reference proteome</keyword>
<dbReference type="GO" id="GO:0002938">
    <property type="term" value="P:tRNA guanine ribose methylation"/>
    <property type="evidence" value="ECO:0007669"/>
    <property type="project" value="UniProtKB-UniRule"/>
</dbReference>
<evidence type="ECO:0000256" key="5">
    <source>
        <dbReference type="ARBA" id="ARBA00022694"/>
    </source>
</evidence>
<keyword evidence="3 7" id="KW-0808">Transferase</keyword>
<evidence type="ECO:0000259" key="8">
    <source>
        <dbReference type="Pfam" id="PF00588"/>
    </source>
</evidence>